<organism evidence="1 2">
    <name type="scientific">Streptomyces evansiae</name>
    <dbReference type="NCBI Taxonomy" id="3075535"/>
    <lineage>
        <taxon>Bacteria</taxon>
        <taxon>Bacillati</taxon>
        <taxon>Actinomycetota</taxon>
        <taxon>Actinomycetes</taxon>
        <taxon>Kitasatosporales</taxon>
        <taxon>Streptomycetaceae</taxon>
        <taxon>Streptomyces</taxon>
    </lineage>
</organism>
<name>A0ABU2QZY7_9ACTN</name>
<evidence type="ECO:0008006" key="3">
    <source>
        <dbReference type="Google" id="ProtNLM"/>
    </source>
</evidence>
<evidence type="ECO:0000313" key="2">
    <source>
        <dbReference type="Proteomes" id="UP001183610"/>
    </source>
</evidence>
<sequence>MRVGTARKAAHDWVARHGRALPRFAGAYFSGSTVGLDAADTLSPYADVDLVVALDTPRPPPKPGKFRHAGALLEVTYEPWAALASPHAVLGDYHLAPPLARTDTLVADPDGRLAALVAEVARGFARPEHVLRRCAHAAGRVRNGLAAIPADAPWHQQVTAWLFPSGVTAHVLLVAALRNPTIRLRYPAVREVLVPGPHEGLYEDLLGALGCAHLDRARVTEHLAVLTETFDATSRVPVRTPFPYAADLRPEARPVAVDGSADLVARGLHREAVFWIVATLARCHTVLAADAPAAHRRLLPGFRDVLADLGLFAYADLRARGERTAAALLPRVEEAAARLVREGAPPTRPGK</sequence>
<comment type="caution">
    <text evidence="1">The sequence shown here is derived from an EMBL/GenBank/DDBJ whole genome shotgun (WGS) entry which is preliminary data.</text>
</comment>
<gene>
    <name evidence="1" type="ORF">RM698_05885</name>
</gene>
<protein>
    <recommendedName>
        <fullName evidence="3">Nucleotidyltransferase domain-containing protein</fullName>
    </recommendedName>
</protein>
<dbReference type="RefSeq" id="WP_010271568.1">
    <property type="nucleotide sequence ID" value="NZ_JAVRET010000009.1"/>
</dbReference>
<keyword evidence="2" id="KW-1185">Reference proteome</keyword>
<dbReference type="Proteomes" id="UP001183610">
    <property type="component" value="Unassembled WGS sequence"/>
</dbReference>
<accession>A0ABU2QZY7</accession>
<dbReference type="EMBL" id="JAVRET010000009">
    <property type="protein sequence ID" value="MDT0408585.1"/>
    <property type="molecule type" value="Genomic_DNA"/>
</dbReference>
<proteinExistence type="predicted"/>
<evidence type="ECO:0000313" key="1">
    <source>
        <dbReference type="EMBL" id="MDT0408585.1"/>
    </source>
</evidence>
<reference evidence="2" key="1">
    <citation type="submission" date="2023-07" db="EMBL/GenBank/DDBJ databases">
        <title>30 novel species of actinomycetes from the DSMZ collection.</title>
        <authorList>
            <person name="Nouioui I."/>
        </authorList>
    </citation>
    <scope>NUCLEOTIDE SEQUENCE [LARGE SCALE GENOMIC DNA]</scope>
    <source>
        <strain evidence="2">DSM 41979</strain>
    </source>
</reference>